<reference evidence="1 2" key="1">
    <citation type="submission" date="2023-05" db="EMBL/GenBank/DDBJ databases">
        <title>A 100% complete, gapless, phased diploid assembly of the Scenedesmus obliquus UTEX 3031 genome.</title>
        <authorList>
            <person name="Biondi T.C."/>
            <person name="Hanschen E.R."/>
            <person name="Kwon T."/>
            <person name="Eng W."/>
            <person name="Kruse C.P.S."/>
            <person name="Koehler S.I."/>
            <person name="Kunde Y."/>
            <person name="Gleasner C.D."/>
            <person name="You Mak K.T."/>
            <person name="Polle J."/>
            <person name="Hovde B.T."/>
            <person name="Starkenburg S.R."/>
        </authorList>
    </citation>
    <scope>NUCLEOTIDE SEQUENCE [LARGE SCALE GENOMIC DNA]</scope>
    <source>
        <strain evidence="1 2">DOE0152z</strain>
    </source>
</reference>
<dbReference type="Proteomes" id="UP001244341">
    <property type="component" value="Chromosome 3b"/>
</dbReference>
<sequence>MFSLPQGFGKKTIDENILESISLPTLTNEWDSDRHPDVVAAATAILRRRISRLADLLRAGEVVVQLHHVAVQPSNEAVIAAISSLRPDSMSWSNVPDYMVPLDIHVMAQSCSAAATLHFFHSMNWVRDVRGASHIDIALMRQAALDDDNLAAAAAAEVMTMHMVELLQVASATVDEELEELGADDLLLTWPVVDNPRNIMDTLLQQSAYQHWLHRFLEAGQRPGSMLGSMKQLTAAAAAAGSPATGWGQSRLPKEMAGSGLQTSIAHVVLGEPHYGPLYRAQSTFYAAFMQYGAAGSGQL</sequence>
<protein>
    <submittedName>
        <fullName evidence="1">Uncharacterized protein</fullName>
    </submittedName>
</protein>
<evidence type="ECO:0000313" key="1">
    <source>
        <dbReference type="EMBL" id="WIA11346.1"/>
    </source>
</evidence>
<name>A0ABY8TST3_TETOB</name>
<organism evidence="1 2">
    <name type="scientific">Tetradesmus obliquus</name>
    <name type="common">Green alga</name>
    <name type="synonym">Acutodesmus obliquus</name>
    <dbReference type="NCBI Taxonomy" id="3088"/>
    <lineage>
        <taxon>Eukaryota</taxon>
        <taxon>Viridiplantae</taxon>
        <taxon>Chlorophyta</taxon>
        <taxon>core chlorophytes</taxon>
        <taxon>Chlorophyceae</taxon>
        <taxon>CS clade</taxon>
        <taxon>Sphaeropleales</taxon>
        <taxon>Scenedesmaceae</taxon>
        <taxon>Tetradesmus</taxon>
    </lineage>
</organism>
<keyword evidence="2" id="KW-1185">Reference proteome</keyword>
<proteinExistence type="predicted"/>
<evidence type="ECO:0000313" key="2">
    <source>
        <dbReference type="Proteomes" id="UP001244341"/>
    </source>
</evidence>
<accession>A0ABY8TST3</accession>
<dbReference type="EMBL" id="CP126210">
    <property type="protein sequence ID" value="WIA11346.1"/>
    <property type="molecule type" value="Genomic_DNA"/>
</dbReference>
<gene>
    <name evidence="1" type="ORF">OEZ85_011467</name>
</gene>